<dbReference type="Proteomes" id="UP000675121">
    <property type="component" value="Unassembled WGS sequence"/>
</dbReference>
<protein>
    <submittedName>
        <fullName evidence="2">Uncharacterized protein</fullName>
    </submittedName>
</protein>
<feature type="compositionally biased region" description="Low complexity" evidence="1">
    <location>
        <begin position="26"/>
        <end position="41"/>
    </location>
</feature>
<keyword evidence="3" id="KW-1185">Reference proteome</keyword>
<dbReference type="AlphaFoldDB" id="A0A9N8N1L5"/>
<sequence>MSNGVAAAWPTTGMIFSVADVSRHGSAATAQPPSGSSAAPSVNHAATRMKPSGMLEVDTRAPVRQAVVLTRCPTSPDGSDGGDGGVSVADSGACGVAGELFEVAGFSAARMGASEEKRVELKLLWTVMMSLAWR</sequence>
<name>A0A9N8N1L5_9BURK</name>
<proteinExistence type="predicted"/>
<accession>A0A9N8N1L5</accession>
<feature type="region of interest" description="Disordered" evidence="1">
    <location>
        <begin position="26"/>
        <end position="46"/>
    </location>
</feature>
<reference evidence="2" key="1">
    <citation type="submission" date="2021-02" db="EMBL/GenBank/DDBJ databases">
        <authorList>
            <person name="Vanwijnsberghe S."/>
        </authorList>
    </citation>
    <scope>NUCLEOTIDE SEQUENCE</scope>
    <source>
        <strain evidence="2">R-70211</strain>
    </source>
</reference>
<dbReference type="EMBL" id="CAJNAS010000018">
    <property type="protein sequence ID" value="CAE6939200.1"/>
    <property type="molecule type" value="Genomic_DNA"/>
</dbReference>
<organism evidence="2 3">
    <name type="scientific">Paraburkholderia domus</name>
    <dbReference type="NCBI Taxonomy" id="2793075"/>
    <lineage>
        <taxon>Bacteria</taxon>
        <taxon>Pseudomonadati</taxon>
        <taxon>Pseudomonadota</taxon>
        <taxon>Betaproteobacteria</taxon>
        <taxon>Burkholderiales</taxon>
        <taxon>Burkholderiaceae</taxon>
        <taxon>Paraburkholderia</taxon>
    </lineage>
</organism>
<comment type="caution">
    <text evidence="2">The sequence shown here is derived from an EMBL/GenBank/DDBJ whole genome shotgun (WGS) entry which is preliminary data.</text>
</comment>
<gene>
    <name evidence="2" type="ORF">R70211_05578</name>
</gene>
<evidence type="ECO:0000313" key="3">
    <source>
        <dbReference type="Proteomes" id="UP000675121"/>
    </source>
</evidence>
<evidence type="ECO:0000313" key="2">
    <source>
        <dbReference type="EMBL" id="CAE6939200.1"/>
    </source>
</evidence>
<evidence type="ECO:0000256" key="1">
    <source>
        <dbReference type="SAM" id="MobiDB-lite"/>
    </source>
</evidence>